<keyword evidence="5 7" id="KW-0802">TPR repeat</keyword>
<dbReference type="InterPro" id="IPR011990">
    <property type="entry name" value="TPR-like_helical_dom_sf"/>
</dbReference>
<dbReference type="Pfam" id="PF13181">
    <property type="entry name" value="TPR_8"/>
    <property type="match status" value="1"/>
</dbReference>
<evidence type="ECO:0000256" key="4">
    <source>
        <dbReference type="ARBA" id="ARBA00022786"/>
    </source>
</evidence>
<dbReference type="InterPro" id="IPR007192">
    <property type="entry name" value="APC8"/>
</dbReference>
<evidence type="ECO:0000256" key="3">
    <source>
        <dbReference type="ARBA" id="ARBA00022776"/>
    </source>
</evidence>
<feature type="domain" description="Cdc23" evidence="9">
    <location>
        <begin position="7"/>
        <end position="239"/>
    </location>
</feature>
<evidence type="ECO:0000256" key="8">
    <source>
        <dbReference type="SAM" id="MobiDB-lite"/>
    </source>
</evidence>
<dbReference type="Pfam" id="PF04049">
    <property type="entry name" value="ANAPC8"/>
    <property type="match status" value="1"/>
</dbReference>
<evidence type="ECO:0000313" key="10">
    <source>
        <dbReference type="EMBL" id="JAS28677.1"/>
    </source>
</evidence>
<dbReference type="Gene3D" id="1.25.40.10">
    <property type="entry name" value="Tetratricopeptide repeat domain"/>
    <property type="match status" value="2"/>
</dbReference>
<keyword evidence="4" id="KW-0833">Ubl conjugation pathway</keyword>
<dbReference type="GO" id="GO:0045842">
    <property type="term" value="P:positive regulation of mitotic metaphase/anaphase transition"/>
    <property type="evidence" value="ECO:0007669"/>
    <property type="project" value="TreeGrafter"/>
</dbReference>
<dbReference type="EMBL" id="GEDC01008621">
    <property type="protein sequence ID" value="JAS28677.1"/>
    <property type="molecule type" value="Transcribed_RNA"/>
</dbReference>
<dbReference type="SMART" id="SM00028">
    <property type="entry name" value="TPR"/>
    <property type="match status" value="5"/>
</dbReference>
<evidence type="ECO:0000256" key="2">
    <source>
        <dbReference type="ARBA" id="ARBA00022737"/>
    </source>
</evidence>
<name>A0A1B6DSL8_9HEMI</name>
<protein>
    <recommendedName>
        <fullName evidence="9">Cdc23 domain-containing protein</fullName>
    </recommendedName>
</protein>
<dbReference type="PANTHER" id="PTHR12558">
    <property type="entry name" value="CELL DIVISION CYCLE 16,23,27"/>
    <property type="match status" value="1"/>
</dbReference>
<evidence type="ECO:0000256" key="1">
    <source>
        <dbReference type="ARBA" id="ARBA00022618"/>
    </source>
</evidence>
<gene>
    <name evidence="10" type="ORF">g.14238</name>
</gene>
<dbReference type="PROSITE" id="PS50005">
    <property type="entry name" value="TPR"/>
    <property type="match status" value="1"/>
</dbReference>
<feature type="region of interest" description="Disordered" evidence="8">
    <location>
        <begin position="530"/>
        <end position="574"/>
    </location>
</feature>
<dbReference type="AlphaFoldDB" id="A0A1B6DSL8"/>
<dbReference type="GO" id="GO:0051301">
    <property type="term" value="P:cell division"/>
    <property type="evidence" value="ECO:0007669"/>
    <property type="project" value="UniProtKB-KW"/>
</dbReference>
<proteinExistence type="predicted"/>
<evidence type="ECO:0000256" key="6">
    <source>
        <dbReference type="ARBA" id="ARBA00023306"/>
    </source>
</evidence>
<feature type="repeat" description="TPR" evidence="7">
    <location>
        <begin position="334"/>
        <end position="367"/>
    </location>
</feature>
<dbReference type="GO" id="GO:0031145">
    <property type="term" value="P:anaphase-promoting complex-dependent catabolic process"/>
    <property type="evidence" value="ECO:0007669"/>
    <property type="project" value="TreeGrafter"/>
</dbReference>
<reference evidence="10" key="1">
    <citation type="submission" date="2015-12" db="EMBL/GenBank/DDBJ databases">
        <title>De novo transcriptome assembly of four potential Pierce s Disease insect vectors from Arizona vineyards.</title>
        <authorList>
            <person name="Tassone E.E."/>
        </authorList>
    </citation>
    <scope>NUCLEOTIDE SEQUENCE</scope>
</reference>
<accession>A0A1B6DSL8</accession>
<evidence type="ECO:0000256" key="5">
    <source>
        <dbReference type="ARBA" id="ARBA00022803"/>
    </source>
</evidence>
<evidence type="ECO:0000256" key="7">
    <source>
        <dbReference type="PROSITE-ProRule" id="PRU00339"/>
    </source>
</evidence>
<keyword evidence="3" id="KW-0498">Mitosis</keyword>
<keyword evidence="1" id="KW-0132">Cell division</keyword>
<dbReference type="SUPFAM" id="SSF48452">
    <property type="entry name" value="TPR-like"/>
    <property type="match status" value="2"/>
</dbReference>
<organism evidence="10">
    <name type="scientific">Clastoptera arizonana</name>
    <name type="common">Arizona spittle bug</name>
    <dbReference type="NCBI Taxonomy" id="38151"/>
    <lineage>
        <taxon>Eukaryota</taxon>
        <taxon>Metazoa</taxon>
        <taxon>Ecdysozoa</taxon>
        <taxon>Arthropoda</taxon>
        <taxon>Hexapoda</taxon>
        <taxon>Insecta</taxon>
        <taxon>Pterygota</taxon>
        <taxon>Neoptera</taxon>
        <taxon>Paraneoptera</taxon>
        <taxon>Hemiptera</taxon>
        <taxon>Auchenorrhyncha</taxon>
        <taxon>Cercopoidea</taxon>
        <taxon>Clastopteridae</taxon>
        <taxon>Clastoptera</taxon>
    </lineage>
</organism>
<keyword evidence="2" id="KW-0677">Repeat</keyword>
<evidence type="ECO:0000259" key="9">
    <source>
        <dbReference type="Pfam" id="PF04049"/>
    </source>
</evidence>
<keyword evidence="6" id="KW-0131">Cell cycle</keyword>
<sequence length="574" mass="67335">MIDIKTVKSDLQQAILMTSTIGLLHTTKWLSELCYSIEVEVNNPVSNLTFYESEYDIFAMAKCYFDCKEYERCAYFTKNCKTPCIRFLHYFSSYLAIELKSIMRSTEINYTSDVDLSKNLLDLHNELKGDYESDKLDGYMLYLYGVFLKKLNLNNLALQPFLESIHKEPLLWASWFELADLINDPSTLRTLHLPDHWMTKFFLGYTYLELQLNEKALDMYNQLKNLGFEKSNYVHAQIAISYHNKRDVLTAISTFNNLRIIDPYRLDNLDTLSNLLFVKDRKVELADLAQHSYNVDKYRVETCCVLGNYYSLRSEHQKSVISFQKALKLDTQYLAAWTLMGHEFMELKNYHAAIHSYRKAIDVNCRDYRAWYGLGQTYEIIKMPYYCLYYYKQAQMLRPKDSRMLVALGETYEKLDKIKEAFKCFSTARSVGDIDGLALLRMAKLYEQLEYDEEAKLAYVEYTKESEISPAPIDLCLAYRFLAHYHLKMCNLELAREFTHMCLRYEETKEEAKTLIKSIEQRKRQYLGGVYEDTSIQEDDELEAARPDDDSSSPTPIMEPAIDRDDNTYLVGND</sequence>
<dbReference type="PANTHER" id="PTHR12558:SF10">
    <property type="entry name" value="CELL DIVISION CYCLE PROTEIN 23 HOMOLOG"/>
    <property type="match status" value="1"/>
</dbReference>
<dbReference type="GO" id="GO:0016567">
    <property type="term" value="P:protein ubiquitination"/>
    <property type="evidence" value="ECO:0007669"/>
    <property type="project" value="TreeGrafter"/>
</dbReference>
<dbReference type="GO" id="GO:0005680">
    <property type="term" value="C:anaphase-promoting complex"/>
    <property type="evidence" value="ECO:0007669"/>
    <property type="project" value="InterPro"/>
</dbReference>
<dbReference type="InterPro" id="IPR019734">
    <property type="entry name" value="TPR_rpt"/>
</dbReference>